<evidence type="ECO:0000256" key="9">
    <source>
        <dbReference type="ARBA" id="ARBA00029986"/>
    </source>
</evidence>
<evidence type="ECO:0000256" key="6">
    <source>
        <dbReference type="ARBA" id="ARBA00023110"/>
    </source>
</evidence>
<dbReference type="GO" id="GO:0003677">
    <property type="term" value="F:DNA binding"/>
    <property type="evidence" value="ECO:0007669"/>
    <property type="project" value="InterPro"/>
</dbReference>
<comment type="subcellular location">
    <subcellularLocation>
        <location evidence="10">Cytoplasm</location>
    </subcellularLocation>
    <text evidence="10">About half TF is bound to the ribosome near the polypeptide exit tunnel while the other half is free in the cytoplasm.</text>
</comment>
<dbReference type="GO" id="GO:0006457">
    <property type="term" value="P:protein folding"/>
    <property type="evidence" value="ECO:0007669"/>
    <property type="project" value="UniProtKB-UniRule"/>
</dbReference>
<accession>F7YUP0</accession>
<dbReference type="AlphaFoldDB" id="F7YUP0"/>
<dbReference type="HOGENOM" id="CLU_033058_3_1_0"/>
<evidence type="ECO:0000256" key="4">
    <source>
        <dbReference type="ARBA" id="ARBA00016902"/>
    </source>
</evidence>
<evidence type="ECO:0000259" key="11">
    <source>
        <dbReference type="Pfam" id="PF05697"/>
    </source>
</evidence>
<comment type="domain">
    <text evidence="10">Consists of 3 domains; the N-terminus binds the ribosome, the middle domain has PPIase activity, while the C-terminus has intrinsic chaperone activity on its own.</text>
</comment>
<dbReference type="PATRIC" id="fig|688269.3.peg.123"/>
<dbReference type="eggNOG" id="COG0544">
    <property type="taxonomic scope" value="Bacteria"/>
</dbReference>
<dbReference type="GO" id="GO:0015031">
    <property type="term" value="P:protein transport"/>
    <property type="evidence" value="ECO:0007669"/>
    <property type="project" value="UniProtKB-UniRule"/>
</dbReference>
<dbReference type="InterPro" id="IPR008880">
    <property type="entry name" value="Trigger_fac_C"/>
</dbReference>
<keyword evidence="8 10" id="KW-0413">Isomerase</keyword>
<dbReference type="GO" id="GO:0032784">
    <property type="term" value="P:regulation of DNA-templated transcription elongation"/>
    <property type="evidence" value="ECO:0007669"/>
    <property type="project" value="InterPro"/>
</dbReference>
<keyword evidence="7 10" id="KW-0143">Chaperone</keyword>
<dbReference type="SUPFAM" id="SSF54534">
    <property type="entry name" value="FKBP-like"/>
    <property type="match status" value="1"/>
</dbReference>
<evidence type="ECO:0000256" key="3">
    <source>
        <dbReference type="ARBA" id="ARBA00013194"/>
    </source>
</evidence>
<dbReference type="Gene3D" id="3.30.70.1050">
    <property type="entry name" value="Trigger factor ribosome-binding domain"/>
    <property type="match status" value="1"/>
</dbReference>
<feature type="domain" description="Trigger factor C-terminal" evidence="12">
    <location>
        <begin position="248"/>
        <end position="404"/>
    </location>
</feature>
<name>F7YUP0_9THEM</name>
<gene>
    <name evidence="10" type="primary">tig</name>
    <name evidence="13" type="ORF">Theth_0121</name>
</gene>
<dbReference type="GO" id="GO:0005737">
    <property type="term" value="C:cytoplasm"/>
    <property type="evidence" value="ECO:0007669"/>
    <property type="project" value="UniProtKB-SubCell"/>
</dbReference>
<dbReference type="Pfam" id="PF05698">
    <property type="entry name" value="Trigger_C"/>
    <property type="match status" value="1"/>
</dbReference>
<keyword evidence="5 10" id="KW-0963">Cytoplasm</keyword>
<dbReference type="GO" id="GO:0003755">
    <property type="term" value="F:peptidyl-prolyl cis-trans isomerase activity"/>
    <property type="evidence" value="ECO:0007669"/>
    <property type="project" value="UniProtKB-UniRule"/>
</dbReference>
<dbReference type="SUPFAM" id="SSF109998">
    <property type="entry name" value="Triger factor/SurA peptide-binding domain-like"/>
    <property type="match status" value="1"/>
</dbReference>
<organism evidence="13 14">
    <name type="scientific">Pseudothermotoga thermarum DSM 5069</name>
    <dbReference type="NCBI Taxonomy" id="688269"/>
    <lineage>
        <taxon>Bacteria</taxon>
        <taxon>Thermotogati</taxon>
        <taxon>Thermotogota</taxon>
        <taxon>Thermotogae</taxon>
        <taxon>Thermotogales</taxon>
        <taxon>Thermotogaceae</taxon>
        <taxon>Pseudothermotoga</taxon>
    </lineage>
</organism>
<dbReference type="SUPFAM" id="SSF102735">
    <property type="entry name" value="Trigger factor ribosome-binding domain"/>
    <property type="match status" value="1"/>
</dbReference>
<proteinExistence type="inferred from homology"/>
<dbReference type="InterPro" id="IPR037041">
    <property type="entry name" value="Trigger_fac_C_sf"/>
</dbReference>
<comment type="catalytic activity">
    <reaction evidence="1 10">
        <text>[protein]-peptidylproline (omega=180) = [protein]-peptidylproline (omega=0)</text>
        <dbReference type="Rhea" id="RHEA:16237"/>
        <dbReference type="Rhea" id="RHEA-COMP:10747"/>
        <dbReference type="Rhea" id="RHEA-COMP:10748"/>
        <dbReference type="ChEBI" id="CHEBI:83833"/>
        <dbReference type="ChEBI" id="CHEBI:83834"/>
        <dbReference type="EC" id="5.2.1.8"/>
    </reaction>
</comment>
<sequence>MEKTAKLQDKNLVVFDYVFQKDEVDKIRQIAIKNVAARVEIPGFRKSKAPQRLIEIRYPETIKVEMVEALWQEVLKDLSNERVVLPPILADFDLSSDTAKLSVEVHRVPEVILKPFEEIELKKPEKDYIVSSYVEQRLKELQQLHAIVEPKEGPAEYDDLVRVKLTITKDGKVLVDQKETEYILYKDDDRPIVTEVAGKKAGEVVEFDKDFGSGNVYHYKIEIVQVNKRTLPEISDELAKMVSAEYETLEQLKKSIEKEGSDLYERDVKEFLINQAIDTLVDTAQLEISDRTLDELVQAAYEKIKKDRAEYERLIKEYGNDEKLKEALRKFYISDLKQTYAIEKAAEQNNITVSEDEILTQAENLALSWGISVERAKSLLKNREDLKEDVRWHILRSKVGELILSKAKIMEVHPQEAEKEAKEDEQNRA</sequence>
<dbReference type="KEGG" id="tta:Theth_0121"/>
<dbReference type="STRING" id="688269.Theth_0121"/>
<dbReference type="EC" id="5.2.1.8" evidence="3 10"/>
<evidence type="ECO:0000256" key="5">
    <source>
        <dbReference type="ARBA" id="ARBA00022490"/>
    </source>
</evidence>
<evidence type="ECO:0000256" key="2">
    <source>
        <dbReference type="ARBA" id="ARBA00005464"/>
    </source>
</evidence>
<comment type="function">
    <text evidence="10">Involved in protein export. Acts as a chaperone by maintaining the newly synthesized protein in an open conformation. Functions as a peptidyl-prolyl cis-trans isomerase.</text>
</comment>
<dbReference type="InterPro" id="IPR008881">
    <property type="entry name" value="Trigger_fac_ribosome-bd_bac"/>
</dbReference>
<evidence type="ECO:0000256" key="7">
    <source>
        <dbReference type="ARBA" id="ARBA00023186"/>
    </source>
</evidence>
<evidence type="ECO:0000256" key="10">
    <source>
        <dbReference type="HAMAP-Rule" id="MF_00303"/>
    </source>
</evidence>
<keyword evidence="6 10" id="KW-0697">Rotamase</keyword>
<dbReference type="InterPro" id="IPR005215">
    <property type="entry name" value="Trig_fac"/>
</dbReference>
<dbReference type="InterPro" id="IPR036611">
    <property type="entry name" value="Trigger_fac_ribosome-bd_sf"/>
</dbReference>
<comment type="similarity">
    <text evidence="2 10">Belongs to the FKBP-type PPIase family. Tig subfamily.</text>
</comment>
<keyword evidence="10" id="KW-0132">Cell division</keyword>
<dbReference type="InterPro" id="IPR027304">
    <property type="entry name" value="Trigger_fact/SurA_dom_sf"/>
</dbReference>
<dbReference type="OrthoDB" id="9767721at2"/>
<dbReference type="Gene3D" id="1.10.3120.10">
    <property type="entry name" value="Trigger factor, C-terminal domain"/>
    <property type="match status" value="1"/>
</dbReference>
<dbReference type="EMBL" id="CP002351">
    <property type="protein sequence ID" value="AEH50225.1"/>
    <property type="molecule type" value="Genomic_DNA"/>
</dbReference>
<dbReference type="Proteomes" id="UP000006804">
    <property type="component" value="Chromosome"/>
</dbReference>
<dbReference type="GO" id="GO:0051301">
    <property type="term" value="P:cell division"/>
    <property type="evidence" value="ECO:0007669"/>
    <property type="project" value="UniProtKB-KW"/>
</dbReference>
<evidence type="ECO:0000313" key="13">
    <source>
        <dbReference type="EMBL" id="AEH50225.1"/>
    </source>
</evidence>
<dbReference type="HAMAP" id="MF_00303">
    <property type="entry name" value="Trigger_factor_Tig"/>
    <property type="match status" value="1"/>
</dbReference>
<dbReference type="PIRSF" id="PIRSF003095">
    <property type="entry name" value="Trigger_factor"/>
    <property type="match status" value="1"/>
</dbReference>
<keyword evidence="10" id="KW-0131">Cell cycle</keyword>
<protein>
    <recommendedName>
        <fullName evidence="4 10">Trigger factor</fullName>
        <shortName evidence="10">TF</shortName>
        <ecNumber evidence="3 10">5.2.1.8</ecNumber>
    </recommendedName>
    <alternativeName>
        <fullName evidence="9 10">PPIase</fullName>
    </alternativeName>
</protein>
<dbReference type="Gene3D" id="3.10.50.30">
    <property type="entry name" value="Transcription elongation factor, GreA/GreB, C-terminal domain"/>
    <property type="match status" value="1"/>
</dbReference>
<dbReference type="RefSeq" id="WP_013931449.1">
    <property type="nucleotide sequence ID" value="NC_015707.1"/>
</dbReference>
<dbReference type="InterPro" id="IPR036953">
    <property type="entry name" value="GreA/GreB_C_sf"/>
</dbReference>
<feature type="domain" description="Trigger factor ribosome-binding bacterial" evidence="11">
    <location>
        <begin position="1"/>
        <end position="141"/>
    </location>
</feature>
<keyword evidence="14" id="KW-1185">Reference proteome</keyword>
<evidence type="ECO:0000259" key="12">
    <source>
        <dbReference type="Pfam" id="PF05698"/>
    </source>
</evidence>
<evidence type="ECO:0000256" key="1">
    <source>
        <dbReference type="ARBA" id="ARBA00000971"/>
    </source>
</evidence>
<reference evidence="13 14" key="1">
    <citation type="submission" date="2010-11" db="EMBL/GenBank/DDBJ databases">
        <title>The complete genome of Thermotoga thermarum DSM 5069.</title>
        <authorList>
            <consortium name="US DOE Joint Genome Institute (JGI-PGF)"/>
            <person name="Lucas S."/>
            <person name="Copeland A."/>
            <person name="Lapidus A."/>
            <person name="Bruce D."/>
            <person name="Goodwin L."/>
            <person name="Pitluck S."/>
            <person name="Kyrpides N."/>
            <person name="Mavromatis K."/>
            <person name="Ivanova N."/>
            <person name="Zeytun A."/>
            <person name="Brettin T."/>
            <person name="Detter J.C."/>
            <person name="Tapia R."/>
            <person name="Han C."/>
            <person name="Land M."/>
            <person name="Hauser L."/>
            <person name="Markowitz V."/>
            <person name="Cheng J.-F."/>
            <person name="Hugenholtz P."/>
            <person name="Woyke T."/>
            <person name="Wu D."/>
            <person name="Spring S."/>
            <person name="Schroeder M."/>
            <person name="Brambilla E."/>
            <person name="Klenk H.-P."/>
            <person name="Eisen J.A."/>
        </authorList>
    </citation>
    <scope>NUCLEOTIDE SEQUENCE [LARGE SCALE GENOMIC DNA]</scope>
    <source>
        <strain evidence="13 14">DSM 5069</strain>
    </source>
</reference>
<dbReference type="Pfam" id="PF05697">
    <property type="entry name" value="Trigger_N"/>
    <property type="match status" value="1"/>
</dbReference>
<evidence type="ECO:0000256" key="8">
    <source>
        <dbReference type="ARBA" id="ARBA00023235"/>
    </source>
</evidence>
<evidence type="ECO:0000313" key="14">
    <source>
        <dbReference type="Proteomes" id="UP000006804"/>
    </source>
</evidence>